<name>A0A381XP58_9ZZZZ</name>
<sequence>MSDFPAVKEQIELLRHGAVDLISEEGLEKKLERSQATGKPLIVKVGFDPSAPDIHLGHTVVIRKMKQFQDLGHQIVFVVGDFTAMIGDPSGKSATRPQLTHGEVRENAETYRQQAFKILSSDKSRLEFNSTWLEDLGAGGFIELAGKYTVARMLERDDFEKRFNNNQPIGLHEFLYPLAQAYDSVVLKADVELGGTDQLFNLLVGRSIMRDYGQEPQVVLTLPLLVGTDGVEKMSKSLGNYIAVEDTPKEMFGKVMSISDELMWSYYELCASLPAEQIEVIRSQVGSGDLHPKAAKQRLSQIIVAEFHGKEAAAGALEEFDNIFREGGLPDDITEHVFDGAEPAWIIQVMRECGFASSNGEARRLLAQGAVSLDGERITSDEAMVPNDGNERILKVGKRRFARVKVG</sequence>
<dbReference type="FunFam" id="3.40.50.620:FF:000061">
    <property type="entry name" value="Tyrosine--tRNA ligase"/>
    <property type="match status" value="1"/>
</dbReference>
<evidence type="ECO:0000256" key="2">
    <source>
        <dbReference type="ARBA" id="ARBA00013160"/>
    </source>
</evidence>
<dbReference type="Gene3D" id="3.10.290.10">
    <property type="entry name" value="RNA-binding S4 domain"/>
    <property type="match status" value="1"/>
</dbReference>
<evidence type="ECO:0000256" key="9">
    <source>
        <dbReference type="ARBA" id="ARBA00023146"/>
    </source>
</evidence>
<accession>A0A381XP58</accession>
<dbReference type="Pfam" id="PF00579">
    <property type="entry name" value="tRNA-synt_1b"/>
    <property type="match status" value="1"/>
</dbReference>
<dbReference type="PROSITE" id="PS50889">
    <property type="entry name" value="S4"/>
    <property type="match status" value="1"/>
</dbReference>
<dbReference type="EMBL" id="UINC01015778">
    <property type="protein sequence ID" value="SVA66191.1"/>
    <property type="molecule type" value="Genomic_DNA"/>
</dbReference>
<evidence type="ECO:0000256" key="7">
    <source>
        <dbReference type="ARBA" id="ARBA00022884"/>
    </source>
</evidence>
<evidence type="ECO:0000256" key="3">
    <source>
        <dbReference type="ARBA" id="ARBA00022490"/>
    </source>
</evidence>
<dbReference type="PRINTS" id="PR01040">
    <property type="entry name" value="TRNASYNTHTYR"/>
</dbReference>
<dbReference type="PANTHER" id="PTHR11766">
    <property type="entry name" value="TYROSYL-TRNA SYNTHETASE"/>
    <property type="match status" value="1"/>
</dbReference>
<keyword evidence="8" id="KW-0648">Protein biosynthesis</keyword>
<evidence type="ECO:0000256" key="1">
    <source>
        <dbReference type="ARBA" id="ARBA00011738"/>
    </source>
</evidence>
<evidence type="ECO:0000256" key="10">
    <source>
        <dbReference type="ARBA" id="ARBA00033323"/>
    </source>
</evidence>
<keyword evidence="7" id="KW-0694">RNA-binding</keyword>
<dbReference type="InterPro" id="IPR002305">
    <property type="entry name" value="aa-tRNA-synth_Ic"/>
</dbReference>
<comment type="catalytic activity">
    <reaction evidence="11">
        <text>tRNA(Tyr) + L-tyrosine + ATP = L-tyrosyl-tRNA(Tyr) + AMP + diphosphate + H(+)</text>
        <dbReference type="Rhea" id="RHEA:10220"/>
        <dbReference type="Rhea" id="RHEA-COMP:9706"/>
        <dbReference type="Rhea" id="RHEA-COMP:9707"/>
        <dbReference type="ChEBI" id="CHEBI:15378"/>
        <dbReference type="ChEBI" id="CHEBI:30616"/>
        <dbReference type="ChEBI" id="CHEBI:33019"/>
        <dbReference type="ChEBI" id="CHEBI:58315"/>
        <dbReference type="ChEBI" id="CHEBI:78442"/>
        <dbReference type="ChEBI" id="CHEBI:78536"/>
        <dbReference type="ChEBI" id="CHEBI:456215"/>
        <dbReference type="EC" id="6.1.1.1"/>
    </reaction>
</comment>
<dbReference type="NCBIfam" id="TIGR00234">
    <property type="entry name" value="tyrS"/>
    <property type="match status" value="1"/>
</dbReference>
<comment type="subunit">
    <text evidence="1">Homodimer.</text>
</comment>
<dbReference type="GO" id="GO:0004831">
    <property type="term" value="F:tyrosine-tRNA ligase activity"/>
    <property type="evidence" value="ECO:0007669"/>
    <property type="project" value="UniProtKB-EC"/>
</dbReference>
<evidence type="ECO:0000256" key="5">
    <source>
        <dbReference type="ARBA" id="ARBA00022741"/>
    </source>
</evidence>
<dbReference type="Gene3D" id="3.40.50.620">
    <property type="entry name" value="HUPs"/>
    <property type="match status" value="1"/>
</dbReference>
<keyword evidence="5" id="KW-0547">Nucleotide-binding</keyword>
<evidence type="ECO:0000313" key="12">
    <source>
        <dbReference type="EMBL" id="SVA66191.1"/>
    </source>
</evidence>
<dbReference type="InterPro" id="IPR024088">
    <property type="entry name" value="Tyr-tRNA-ligase_bac-type"/>
</dbReference>
<dbReference type="HAMAP" id="MF_02007">
    <property type="entry name" value="Tyr_tRNA_synth_type2"/>
    <property type="match status" value="1"/>
</dbReference>
<proteinExistence type="inferred from homology"/>
<evidence type="ECO:0000256" key="11">
    <source>
        <dbReference type="ARBA" id="ARBA00048248"/>
    </source>
</evidence>
<dbReference type="GO" id="GO:0003723">
    <property type="term" value="F:RNA binding"/>
    <property type="evidence" value="ECO:0007669"/>
    <property type="project" value="UniProtKB-KW"/>
</dbReference>
<dbReference type="SUPFAM" id="SSF52374">
    <property type="entry name" value="Nucleotidylyl transferase"/>
    <property type="match status" value="1"/>
</dbReference>
<evidence type="ECO:0000256" key="4">
    <source>
        <dbReference type="ARBA" id="ARBA00022598"/>
    </source>
</evidence>
<organism evidence="12">
    <name type="scientific">marine metagenome</name>
    <dbReference type="NCBI Taxonomy" id="408172"/>
    <lineage>
        <taxon>unclassified sequences</taxon>
        <taxon>metagenomes</taxon>
        <taxon>ecological metagenomes</taxon>
    </lineage>
</organism>
<evidence type="ECO:0000256" key="8">
    <source>
        <dbReference type="ARBA" id="ARBA00022917"/>
    </source>
</evidence>
<dbReference type="PROSITE" id="PS00178">
    <property type="entry name" value="AA_TRNA_LIGASE_I"/>
    <property type="match status" value="1"/>
</dbReference>
<dbReference type="InterPro" id="IPR002307">
    <property type="entry name" value="Tyr-tRNA-ligase"/>
</dbReference>
<dbReference type="GO" id="GO:0005524">
    <property type="term" value="F:ATP binding"/>
    <property type="evidence" value="ECO:0007669"/>
    <property type="project" value="UniProtKB-KW"/>
</dbReference>
<dbReference type="SUPFAM" id="SSF55174">
    <property type="entry name" value="Alpha-L RNA-binding motif"/>
    <property type="match status" value="1"/>
</dbReference>
<keyword evidence="4" id="KW-0436">Ligase</keyword>
<dbReference type="InterPro" id="IPR001412">
    <property type="entry name" value="aa-tRNA-synth_I_CS"/>
</dbReference>
<dbReference type="InterPro" id="IPR036986">
    <property type="entry name" value="S4_RNA-bd_sf"/>
</dbReference>
<dbReference type="GO" id="GO:0006437">
    <property type="term" value="P:tyrosyl-tRNA aminoacylation"/>
    <property type="evidence" value="ECO:0007669"/>
    <property type="project" value="InterPro"/>
</dbReference>
<dbReference type="AlphaFoldDB" id="A0A381XP58"/>
<dbReference type="GO" id="GO:0005829">
    <property type="term" value="C:cytosol"/>
    <property type="evidence" value="ECO:0007669"/>
    <property type="project" value="TreeGrafter"/>
</dbReference>
<dbReference type="CDD" id="cd00805">
    <property type="entry name" value="TyrRS_core"/>
    <property type="match status" value="1"/>
</dbReference>
<dbReference type="InterPro" id="IPR024108">
    <property type="entry name" value="Tyr-tRNA-ligase_bac_2"/>
</dbReference>
<dbReference type="EC" id="6.1.1.1" evidence="2"/>
<keyword evidence="3" id="KW-0963">Cytoplasm</keyword>
<keyword evidence="6" id="KW-0067">ATP-binding</keyword>
<evidence type="ECO:0000256" key="6">
    <source>
        <dbReference type="ARBA" id="ARBA00022840"/>
    </source>
</evidence>
<gene>
    <name evidence="12" type="ORF">METZ01_LOCUS119045</name>
</gene>
<protein>
    <recommendedName>
        <fullName evidence="2">tyrosine--tRNA ligase</fullName>
        <ecNumber evidence="2">6.1.1.1</ecNumber>
    </recommendedName>
    <alternativeName>
        <fullName evidence="10">Tyrosyl-tRNA synthetase</fullName>
    </alternativeName>
</protein>
<dbReference type="InterPro" id="IPR014729">
    <property type="entry name" value="Rossmann-like_a/b/a_fold"/>
</dbReference>
<dbReference type="Gene3D" id="1.10.240.10">
    <property type="entry name" value="Tyrosyl-Transfer RNA Synthetase"/>
    <property type="match status" value="1"/>
</dbReference>
<dbReference type="CDD" id="cd00165">
    <property type="entry name" value="S4"/>
    <property type="match status" value="1"/>
</dbReference>
<reference evidence="12" key="1">
    <citation type="submission" date="2018-05" db="EMBL/GenBank/DDBJ databases">
        <authorList>
            <person name="Lanie J.A."/>
            <person name="Ng W.-L."/>
            <person name="Kazmierczak K.M."/>
            <person name="Andrzejewski T.M."/>
            <person name="Davidsen T.M."/>
            <person name="Wayne K.J."/>
            <person name="Tettelin H."/>
            <person name="Glass J.I."/>
            <person name="Rusch D."/>
            <person name="Podicherti R."/>
            <person name="Tsui H.-C.T."/>
            <person name="Winkler M.E."/>
        </authorList>
    </citation>
    <scope>NUCLEOTIDE SEQUENCE</scope>
</reference>
<dbReference type="PANTHER" id="PTHR11766:SF1">
    <property type="entry name" value="TYROSINE--TRNA LIGASE"/>
    <property type="match status" value="1"/>
</dbReference>
<keyword evidence="9" id="KW-0030">Aminoacyl-tRNA synthetase</keyword>